<dbReference type="OrthoDB" id="3731934at2"/>
<keyword evidence="2" id="KW-1185">Reference proteome</keyword>
<dbReference type="EMBL" id="OMOH01000003">
    <property type="protein sequence ID" value="SPF68038.1"/>
    <property type="molecule type" value="Genomic_DNA"/>
</dbReference>
<reference evidence="2" key="1">
    <citation type="submission" date="2018-02" db="EMBL/GenBank/DDBJ databases">
        <authorList>
            <person name="Hornung B."/>
        </authorList>
    </citation>
    <scope>NUCLEOTIDE SEQUENCE [LARGE SCALE GENOMIC DNA]</scope>
</reference>
<evidence type="ECO:0000313" key="2">
    <source>
        <dbReference type="Proteomes" id="UP000265962"/>
    </source>
</evidence>
<accession>A0A375I1W0</accession>
<name>A0A375I1W0_9ACTN</name>
<organism evidence="1 2">
    <name type="scientific">Propionibacterium ruminifibrarum</name>
    <dbReference type="NCBI Taxonomy" id="1962131"/>
    <lineage>
        <taxon>Bacteria</taxon>
        <taxon>Bacillati</taxon>
        <taxon>Actinomycetota</taxon>
        <taxon>Actinomycetes</taxon>
        <taxon>Propionibacteriales</taxon>
        <taxon>Propionibacteriaceae</taxon>
        <taxon>Propionibacterium</taxon>
    </lineage>
</organism>
<protein>
    <recommendedName>
        <fullName evidence="3">Suppressor of fused protein (SUFU)</fullName>
    </recommendedName>
</protein>
<evidence type="ECO:0000313" key="1">
    <source>
        <dbReference type="EMBL" id="SPF68038.1"/>
    </source>
</evidence>
<dbReference type="AlphaFoldDB" id="A0A375I1W0"/>
<sequence>MHDIALTPAARASLETMHRRIVQLGLLEDVPERVGWISAEAGTCTGSVLTDEEELRGGPLRYQTHSAVGAASLPDGYYTIRISRRGLHIQQWDAEDHLRRALQAAREAGRGRYAVGFVPSVDGDAAHPLGDGFRDMPVESIVHLRRLRSLAADPPRVFVIEVRMLRTRLTADKPVGDLPLSVDAGLRALYEQEFTGVDAVRRDRGAFYAASGLEPLGAARFDDRWPLLTRNTWPAGPELWRLFGTQDGTTLVMSEGLADPKPHDGLRVELFAEADARIAPGPELEDYWIFHTLRRVANFAINGGLVYERITRRGFFVMQLTDGPDQLRGPDGRVNVLLGAPSGWIGTEQVWGALEIALVSVTLIDPQLAAGLQAAETRETAWAGLLEAGHPSLGHNALRVSGQAPRPARG</sequence>
<dbReference type="RefSeq" id="WP_119715228.1">
    <property type="nucleotide sequence ID" value="NZ_OMOH01000003.1"/>
</dbReference>
<evidence type="ECO:0008006" key="3">
    <source>
        <dbReference type="Google" id="ProtNLM"/>
    </source>
</evidence>
<gene>
    <name evidence="1" type="ORF">PROPJV5_0995</name>
</gene>
<proteinExistence type="predicted"/>
<dbReference type="Proteomes" id="UP000265962">
    <property type="component" value="Unassembled WGS sequence"/>
</dbReference>